<keyword evidence="2" id="KW-1185">Reference proteome</keyword>
<dbReference type="SUPFAM" id="SSF48452">
    <property type="entry name" value="TPR-like"/>
    <property type="match status" value="1"/>
</dbReference>
<keyword evidence="1" id="KW-0449">Lipoprotein</keyword>
<dbReference type="Gene3D" id="1.25.40.390">
    <property type="match status" value="1"/>
</dbReference>
<reference evidence="1" key="1">
    <citation type="submission" date="2022-10" db="EMBL/GenBank/DDBJ databases">
        <authorList>
            <person name="Kim H.S."/>
            <person name="Kim J.-S."/>
            <person name="Suh M.K."/>
            <person name="Eom M.K."/>
            <person name="Lee J.-S."/>
        </authorList>
    </citation>
    <scope>NUCLEOTIDE SEQUENCE</scope>
    <source>
        <strain evidence="1">LIP-5</strain>
    </source>
</reference>
<evidence type="ECO:0000313" key="2">
    <source>
        <dbReference type="Proteomes" id="UP001209317"/>
    </source>
</evidence>
<dbReference type="EMBL" id="JAOTPL010000012">
    <property type="protein sequence ID" value="MCU7694694.1"/>
    <property type="molecule type" value="Genomic_DNA"/>
</dbReference>
<protein>
    <submittedName>
        <fullName evidence="1">SusD/RagB family nutrient-binding outer membrane lipoprotein</fullName>
    </submittedName>
</protein>
<dbReference type="AlphaFoldDB" id="A0AAE3LKU4"/>
<name>A0AAE3LKU4_9BACT</name>
<dbReference type="Pfam" id="PF12771">
    <property type="entry name" value="SusD-like_2"/>
    <property type="match status" value="1"/>
</dbReference>
<dbReference type="RefSeq" id="WP_263038179.1">
    <property type="nucleotide sequence ID" value="NZ_JAOTPL010000012.1"/>
</dbReference>
<comment type="caution">
    <text evidence="1">The sequence shown here is derived from an EMBL/GenBank/DDBJ whole genome shotgun (WGS) entry which is preliminary data.</text>
</comment>
<organism evidence="1 2">
    <name type="scientific">Haoranjiania flava</name>
    <dbReference type="NCBI Taxonomy" id="1856322"/>
    <lineage>
        <taxon>Bacteria</taxon>
        <taxon>Pseudomonadati</taxon>
        <taxon>Bacteroidota</taxon>
        <taxon>Chitinophagia</taxon>
        <taxon>Chitinophagales</taxon>
        <taxon>Chitinophagaceae</taxon>
        <taxon>Haoranjiania</taxon>
    </lineage>
</organism>
<dbReference type="InterPro" id="IPR041662">
    <property type="entry name" value="SusD-like_2"/>
</dbReference>
<evidence type="ECO:0000313" key="1">
    <source>
        <dbReference type="EMBL" id="MCU7694694.1"/>
    </source>
</evidence>
<dbReference type="Proteomes" id="UP001209317">
    <property type="component" value="Unassembled WGS sequence"/>
</dbReference>
<gene>
    <name evidence="1" type="ORF">OD355_09225</name>
</gene>
<dbReference type="InterPro" id="IPR011990">
    <property type="entry name" value="TPR-like_helical_dom_sf"/>
</dbReference>
<accession>A0AAE3LKU4</accession>
<sequence length="542" mass="61158">MKKIFIVLLSTIVFQTSCKQTIDDAYLSPNSYSKVPPEQLLPQIISAMAGNYAGHGPLNDMRYIGAYIQNFSFYLPNSVFDAMGYNNSIGDVAQSTWRMHYYDIGQNNQRMMQWAAEENRWHLVGIGKAIEAWSWLTLVDYYGEVIVKEAFNTSLTTFHYDSEEEGYNKVRSTALEALENLNKDAGTDATLAEADKYFYGGNIEKWKKFAYGVLARYYNHFSNKSTYKPDSAIYYADKAMATVDEIASVKFLADNRSATNNFWGPFRSNFGGTATTNPTAIRQSAYIANILNGTNSEFTGVEDPRAWYMLRGNTNGTIVGVESGLGQAVIPAADRPETFFGASQNPTATNASPPNDNNCRFLFRNNSPIPVMTPAEMKFIKSEAAFRKGDKGTALQAFKEGINAHFDMLTTVYNVNIPVGKEITTQVKADYLSNTTVVPVDANALTMSKIMMQKYIAMFGHGILETWLDMRRFHYTDLDAQTGKQVYADFTLNIVMADNQGQYVYRYYPRYNSEYVWNVNELTKIGATKNNYHTKKLWITEP</sequence>
<proteinExistence type="predicted"/>